<dbReference type="Gene3D" id="1.25.40.20">
    <property type="entry name" value="Ankyrin repeat-containing domain"/>
    <property type="match status" value="1"/>
</dbReference>
<evidence type="ECO:0000256" key="4">
    <source>
        <dbReference type="SAM" id="MobiDB-lite"/>
    </source>
</evidence>
<dbReference type="Pfam" id="PF12796">
    <property type="entry name" value="Ank_2"/>
    <property type="match status" value="1"/>
</dbReference>
<organism evidence="5 6">
    <name type="scientific">Mytilus galloprovincialis</name>
    <name type="common">Mediterranean mussel</name>
    <dbReference type="NCBI Taxonomy" id="29158"/>
    <lineage>
        <taxon>Eukaryota</taxon>
        <taxon>Metazoa</taxon>
        <taxon>Spiralia</taxon>
        <taxon>Lophotrochozoa</taxon>
        <taxon>Mollusca</taxon>
        <taxon>Bivalvia</taxon>
        <taxon>Autobranchia</taxon>
        <taxon>Pteriomorphia</taxon>
        <taxon>Mytilida</taxon>
        <taxon>Mytiloidea</taxon>
        <taxon>Mytilidae</taxon>
        <taxon>Mytilinae</taxon>
        <taxon>Mytilus</taxon>
    </lineage>
</organism>
<dbReference type="PANTHER" id="PTHR24171">
    <property type="entry name" value="ANKYRIN REPEAT DOMAIN-CONTAINING PROTEIN 39-RELATED"/>
    <property type="match status" value="1"/>
</dbReference>
<protein>
    <recommendedName>
        <fullName evidence="7">Non-specific serine/threonine protein kinase</fullName>
    </recommendedName>
</protein>
<reference evidence="5" key="1">
    <citation type="submission" date="2018-11" db="EMBL/GenBank/DDBJ databases">
        <authorList>
            <person name="Alioto T."/>
            <person name="Alioto T."/>
        </authorList>
    </citation>
    <scope>NUCLEOTIDE SEQUENCE</scope>
</reference>
<dbReference type="InterPro" id="IPR027417">
    <property type="entry name" value="P-loop_NTPase"/>
</dbReference>
<keyword evidence="2 3" id="KW-0040">ANK repeat</keyword>
<dbReference type="PANTHER" id="PTHR24171:SF8">
    <property type="entry name" value="BRCA1-ASSOCIATED RING DOMAIN PROTEIN 1"/>
    <property type="match status" value="1"/>
</dbReference>
<feature type="compositionally biased region" description="Basic residues" evidence="4">
    <location>
        <begin position="248"/>
        <end position="257"/>
    </location>
</feature>
<evidence type="ECO:0000256" key="2">
    <source>
        <dbReference type="ARBA" id="ARBA00023043"/>
    </source>
</evidence>
<dbReference type="SMART" id="SM00248">
    <property type="entry name" value="ANK"/>
    <property type="match status" value="1"/>
</dbReference>
<dbReference type="SUPFAM" id="SSF52540">
    <property type="entry name" value="P-loop containing nucleoside triphosphate hydrolases"/>
    <property type="match status" value="2"/>
</dbReference>
<sequence>MESWDEKLLTAAQDGIIEDVELCVKNGANLEYTNGSFDGETALHYAARNRQVEITKCLIEQGSSPWMKTRKGQTPFDMAKIKSKDSEEEKIKKTEVMDILKTAMEKTPKDYVHKKKSAMLDRLKGKGTYKSFDMRCMVTGQFGVGKSTLVKLLIGTYEASDVVYNKVLMTSVDTDKNKPTDQLDKSQASDTSPSGSKDETLVNPNVLLQQSQATEMPEQLTRSEYITSRHSAFIATSSQSSSNDGLSKKQRKQKMKSKMTEDKIRRDMEKFLKSGNFQMEVGRLIFWDFGGQYVYYTTHQTFMTYRALFLVIFDGSKGLHEQVLDVLGFPGQHTTPTPAVFLQHWVNCILTYCKAVYVGIPKILFVATHKDKIPTENIETQRREIYIGVEELFKNHEGHDHLILDKHIFVNATDKADPEIDVLKKTITDLTFKHPCWGEIMPNACVPLELEISVLVAKGRQILSVLELEELNSISQVSVLFPEELSDFLHFQHSLGKIVYFDTSTVERFCDH</sequence>
<evidence type="ECO:0000256" key="1">
    <source>
        <dbReference type="ARBA" id="ARBA00022737"/>
    </source>
</evidence>
<name>A0A8B6CTV9_MYTGA</name>
<dbReference type="Gene3D" id="3.30.70.1390">
    <property type="entry name" value="ROC domain from the Parkinson's disease-associated leucine-rich repeat kinase 2"/>
    <property type="match status" value="1"/>
</dbReference>
<feature type="repeat" description="ANK" evidence="3">
    <location>
        <begin position="38"/>
        <end position="70"/>
    </location>
</feature>
<dbReference type="PROSITE" id="PS50297">
    <property type="entry name" value="ANK_REP_REGION"/>
    <property type="match status" value="1"/>
</dbReference>
<keyword evidence="1" id="KW-0677">Repeat</keyword>
<feature type="compositionally biased region" description="Basic and acidic residues" evidence="4">
    <location>
        <begin position="174"/>
        <end position="184"/>
    </location>
</feature>
<evidence type="ECO:0000313" key="6">
    <source>
        <dbReference type="Proteomes" id="UP000596742"/>
    </source>
</evidence>
<feature type="region of interest" description="Disordered" evidence="4">
    <location>
        <begin position="174"/>
        <end position="220"/>
    </location>
</feature>
<evidence type="ECO:0008006" key="7">
    <source>
        <dbReference type="Google" id="ProtNLM"/>
    </source>
</evidence>
<comment type="caution">
    <text evidence="5">The sequence shown here is derived from an EMBL/GenBank/DDBJ whole genome shotgun (WGS) entry which is preliminary data.</text>
</comment>
<dbReference type="GO" id="GO:0085020">
    <property type="term" value="P:protein K6-linked ubiquitination"/>
    <property type="evidence" value="ECO:0007669"/>
    <property type="project" value="TreeGrafter"/>
</dbReference>
<proteinExistence type="predicted"/>
<dbReference type="EMBL" id="UYJE01002365">
    <property type="protein sequence ID" value="VDI10110.1"/>
    <property type="molecule type" value="Genomic_DNA"/>
</dbReference>
<dbReference type="PROSITE" id="PS50088">
    <property type="entry name" value="ANK_REPEAT"/>
    <property type="match status" value="1"/>
</dbReference>
<dbReference type="Gene3D" id="3.40.50.300">
    <property type="entry name" value="P-loop containing nucleotide triphosphate hydrolases"/>
    <property type="match status" value="1"/>
</dbReference>
<dbReference type="GO" id="GO:0031436">
    <property type="term" value="C:BRCA1-BARD1 complex"/>
    <property type="evidence" value="ECO:0007669"/>
    <property type="project" value="TreeGrafter"/>
</dbReference>
<accession>A0A8B6CTV9</accession>
<dbReference type="Proteomes" id="UP000596742">
    <property type="component" value="Unassembled WGS sequence"/>
</dbReference>
<dbReference type="GO" id="GO:0004842">
    <property type="term" value="F:ubiquitin-protein transferase activity"/>
    <property type="evidence" value="ECO:0007669"/>
    <property type="project" value="TreeGrafter"/>
</dbReference>
<feature type="compositionally biased region" description="Polar residues" evidence="4">
    <location>
        <begin position="202"/>
        <end position="220"/>
    </location>
</feature>
<dbReference type="SUPFAM" id="SSF48403">
    <property type="entry name" value="Ankyrin repeat"/>
    <property type="match status" value="1"/>
</dbReference>
<evidence type="ECO:0000313" key="5">
    <source>
        <dbReference type="EMBL" id="VDI10110.1"/>
    </source>
</evidence>
<feature type="compositionally biased region" description="Polar residues" evidence="4">
    <location>
        <begin position="185"/>
        <end position="195"/>
    </location>
</feature>
<dbReference type="InterPro" id="IPR002110">
    <property type="entry name" value="Ankyrin_rpt"/>
</dbReference>
<evidence type="ECO:0000256" key="3">
    <source>
        <dbReference type="PROSITE-ProRule" id="PRU00023"/>
    </source>
</evidence>
<feature type="region of interest" description="Disordered" evidence="4">
    <location>
        <begin position="235"/>
        <end position="260"/>
    </location>
</feature>
<gene>
    <name evidence="5" type="ORF">MGAL_10B013445</name>
</gene>
<dbReference type="InterPro" id="IPR036770">
    <property type="entry name" value="Ankyrin_rpt-contain_sf"/>
</dbReference>
<dbReference type="AlphaFoldDB" id="A0A8B6CTV9"/>
<dbReference type="OrthoDB" id="6094217at2759"/>
<keyword evidence="6" id="KW-1185">Reference proteome</keyword>
<dbReference type="GO" id="GO:0070531">
    <property type="term" value="C:BRCA1-A complex"/>
    <property type="evidence" value="ECO:0007669"/>
    <property type="project" value="TreeGrafter"/>
</dbReference>